<evidence type="ECO:0000256" key="3">
    <source>
        <dbReference type="ARBA" id="ARBA00013085"/>
    </source>
</evidence>
<evidence type="ECO:0000313" key="11">
    <source>
        <dbReference type="Proteomes" id="UP001300604"/>
    </source>
</evidence>
<accession>A0AA97H3J4</accession>
<evidence type="ECO:0000256" key="8">
    <source>
        <dbReference type="RuleBase" id="RU366003"/>
    </source>
</evidence>
<proteinExistence type="inferred from homology"/>
<comment type="similarity">
    <text evidence="2 8">Belongs to the PHP hydrolase family. HisK subfamily.</text>
</comment>
<comment type="catalytic activity">
    <reaction evidence="7 8">
        <text>L-histidinol phosphate + H2O = L-histidinol + phosphate</text>
        <dbReference type="Rhea" id="RHEA:14465"/>
        <dbReference type="ChEBI" id="CHEBI:15377"/>
        <dbReference type="ChEBI" id="CHEBI:43474"/>
        <dbReference type="ChEBI" id="CHEBI:57699"/>
        <dbReference type="ChEBI" id="CHEBI:57980"/>
        <dbReference type="EC" id="3.1.3.15"/>
    </reaction>
</comment>
<evidence type="ECO:0000313" key="10">
    <source>
        <dbReference type="EMBL" id="WOC33287.1"/>
    </source>
</evidence>
<dbReference type="InterPro" id="IPR004013">
    <property type="entry name" value="PHP_dom"/>
</dbReference>
<feature type="domain" description="PHP" evidence="9">
    <location>
        <begin position="8"/>
        <end position="199"/>
    </location>
</feature>
<keyword evidence="6 8" id="KW-0368">Histidine biosynthesis</keyword>
<evidence type="ECO:0000256" key="2">
    <source>
        <dbReference type="ARBA" id="ARBA00009152"/>
    </source>
</evidence>
<dbReference type="SUPFAM" id="SSF89550">
    <property type="entry name" value="PHP domain-like"/>
    <property type="match status" value="1"/>
</dbReference>
<dbReference type="GO" id="GO:0004401">
    <property type="term" value="F:histidinol-phosphatase activity"/>
    <property type="evidence" value="ECO:0007669"/>
    <property type="project" value="UniProtKB-UniRule"/>
</dbReference>
<dbReference type="NCBIfam" id="TIGR01856">
    <property type="entry name" value="hisJ_fam"/>
    <property type="match status" value="1"/>
</dbReference>
<reference evidence="10 11" key="1">
    <citation type="submission" date="2024-06" db="EMBL/GenBank/DDBJ databases">
        <title>Caproicibacterium argilliputei sp. nov, a novel caproic acid producing anaerobic bacterium isolated from pit mud.</title>
        <authorList>
            <person name="Xia S."/>
        </authorList>
    </citation>
    <scope>NUCLEOTIDE SEQUENCE [LARGE SCALE GENOMIC DNA]</scope>
    <source>
        <strain evidence="10 11">ZCY20-5</strain>
    </source>
</reference>
<dbReference type="EMBL" id="CP135996">
    <property type="protein sequence ID" value="WOC33287.1"/>
    <property type="molecule type" value="Genomic_DNA"/>
</dbReference>
<keyword evidence="4 8" id="KW-0028">Amino-acid biosynthesis</keyword>
<evidence type="ECO:0000256" key="5">
    <source>
        <dbReference type="ARBA" id="ARBA00022801"/>
    </source>
</evidence>
<gene>
    <name evidence="10" type="ORF">PXC00_05300</name>
</gene>
<dbReference type="GO" id="GO:0000105">
    <property type="term" value="P:L-histidine biosynthetic process"/>
    <property type="evidence" value="ECO:0007669"/>
    <property type="project" value="UniProtKB-UniRule"/>
</dbReference>
<comment type="pathway">
    <text evidence="1 8">Amino-acid biosynthesis; L-histidine biosynthesis; L-histidine from 5-phospho-alpha-D-ribose 1-diphosphate: step 8/9.</text>
</comment>
<dbReference type="Proteomes" id="UP001300604">
    <property type="component" value="Chromosome"/>
</dbReference>
<keyword evidence="5 8" id="KW-0378">Hydrolase</keyword>
<organism evidence="10 11">
    <name type="scientific">Caproicibacterium argilliputei</name>
    <dbReference type="NCBI Taxonomy" id="3030016"/>
    <lineage>
        <taxon>Bacteria</taxon>
        <taxon>Bacillati</taxon>
        <taxon>Bacillota</taxon>
        <taxon>Clostridia</taxon>
        <taxon>Eubacteriales</taxon>
        <taxon>Oscillospiraceae</taxon>
        <taxon>Caproicibacterium</taxon>
    </lineage>
</organism>
<reference evidence="11" key="2">
    <citation type="submission" date="2024-06" db="EMBL/GenBank/DDBJ databases">
        <title>Caproicibacterium argilliputei sp. nov, a novel caproic acid producing anaerobic bacterium isolated from pit mud.</title>
        <authorList>
            <person name="Zeng C."/>
        </authorList>
    </citation>
    <scope>NUCLEOTIDE SEQUENCE [LARGE SCALE GENOMIC DNA]</scope>
    <source>
        <strain evidence="11">ZCY20-5</strain>
    </source>
</reference>
<sequence>MRYRYLSDSHCHTDCSFDGRDSAMMLCDSAVRQGLFSLTVTDHCECNEYWEKGYDRAMLQSYFEARKAAAAFRGRLHVRAGIELGQPLQDRAAAENALSLCDYDFVLASLHNVAGAPDFYDLDYATCDIRALLHRYFEEMLEMVRWGKFDSLAHLTYPWRYTGGEHNDLRISYEPYRQQIDAVLQELIRQDKCLEVNTSGLRQRIGTTLPDRPILQRYRELGGRLVTLGSDAHRWGDVGSGIEDGLRLLEQLGFSRFAVYTGRRPELYPIS</sequence>
<dbReference type="EC" id="3.1.3.15" evidence="3 8"/>
<dbReference type="GO" id="GO:0005737">
    <property type="term" value="C:cytoplasm"/>
    <property type="evidence" value="ECO:0007669"/>
    <property type="project" value="TreeGrafter"/>
</dbReference>
<dbReference type="RefSeq" id="WP_275845570.1">
    <property type="nucleotide sequence ID" value="NZ_CP135996.1"/>
</dbReference>
<dbReference type="Gene3D" id="3.20.20.140">
    <property type="entry name" value="Metal-dependent hydrolases"/>
    <property type="match status" value="1"/>
</dbReference>
<dbReference type="KEGG" id="carl:PXC00_05300"/>
<dbReference type="AlphaFoldDB" id="A0AA97H3J4"/>
<name>A0AA97H3J4_9FIRM</name>
<dbReference type="PANTHER" id="PTHR21039">
    <property type="entry name" value="HISTIDINOL PHOSPHATASE-RELATED"/>
    <property type="match status" value="1"/>
</dbReference>
<dbReference type="InterPro" id="IPR010140">
    <property type="entry name" value="Histidinol_P_phosphatase_HisJ"/>
</dbReference>
<keyword evidence="11" id="KW-1185">Reference proteome</keyword>
<evidence type="ECO:0000259" key="9">
    <source>
        <dbReference type="Pfam" id="PF02811"/>
    </source>
</evidence>
<evidence type="ECO:0000256" key="4">
    <source>
        <dbReference type="ARBA" id="ARBA00022605"/>
    </source>
</evidence>
<protein>
    <recommendedName>
        <fullName evidence="3 8">Histidinol-phosphatase</fullName>
        <shortName evidence="8">HolPase</shortName>
        <ecNumber evidence="3 8">3.1.3.15</ecNumber>
    </recommendedName>
</protein>
<reference evidence="11" key="3">
    <citation type="submission" date="2024-06" db="EMBL/GenBank/DDBJ databases">
        <authorList>
            <person name="Zeng C."/>
        </authorList>
    </citation>
    <scope>NUCLEOTIDE SEQUENCE [LARGE SCALE GENOMIC DNA]</scope>
    <source>
        <strain evidence="11">ZCY20-5</strain>
    </source>
</reference>
<dbReference type="Pfam" id="PF02811">
    <property type="entry name" value="PHP"/>
    <property type="match status" value="1"/>
</dbReference>
<dbReference type="PANTHER" id="PTHR21039:SF0">
    <property type="entry name" value="HISTIDINOL-PHOSPHATASE"/>
    <property type="match status" value="1"/>
</dbReference>
<dbReference type="InterPro" id="IPR016195">
    <property type="entry name" value="Pol/histidinol_Pase-like"/>
</dbReference>
<evidence type="ECO:0000256" key="7">
    <source>
        <dbReference type="ARBA" id="ARBA00049158"/>
    </source>
</evidence>
<evidence type="ECO:0000256" key="6">
    <source>
        <dbReference type="ARBA" id="ARBA00023102"/>
    </source>
</evidence>
<evidence type="ECO:0000256" key="1">
    <source>
        <dbReference type="ARBA" id="ARBA00004970"/>
    </source>
</evidence>